<keyword evidence="1" id="KW-0175">Coiled coil</keyword>
<keyword evidence="2" id="KW-0472">Membrane</keyword>
<dbReference type="SUPFAM" id="SSF55486">
    <property type="entry name" value="Metalloproteases ('zincins'), catalytic domain"/>
    <property type="match status" value="1"/>
</dbReference>
<dbReference type="GO" id="GO:0008237">
    <property type="term" value="F:metallopeptidase activity"/>
    <property type="evidence" value="ECO:0007669"/>
    <property type="project" value="InterPro"/>
</dbReference>
<keyword evidence="2" id="KW-0812">Transmembrane</keyword>
<dbReference type="InterPro" id="IPR024079">
    <property type="entry name" value="MetalloPept_cat_dom_sf"/>
</dbReference>
<dbReference type="EMBL" id="MHCC01000002">
    <property type="protein sequence ID" value="OGY14166.1"/>
    <property type="molecule type" value="Genomic_DNA"/>
</dbReference>
<feature type="coiled-coil region" evidence="1">
    <location>
        <begin position="70"/>
        <end position="103"/>
    </location>
</feature>
<organism evidence="3 4">
    <name type="scientific">Candidatus Blackburnbacteria bacterium RIFCSPLOWO2_01_FULL_40_20</name>
    <dbReference type="NCBI Taxonomy" id="1797519"/>
    <lineage>
        <taxon>Bacteria</taxon>
        <taxon>Candidatus Blackburniibacteriota</taxon>
    </lineage>
</organism>
<sequence>MEESGEQLPVKQAAVDPLKGKIESLLQKRVTRRDFMAGLAGAGLGTAAIAAVGLPGFLKTEAELSHTRSLIAAQATKEEQSERKNFLEELERAKNKREQEEVLKDQIFKFLNEQEKFEQVANSGLKNYTWKVKYEKEKDSSSEAEIVKSSKEQSSYFLERGVFLLASWGLLKNGKSEYRFDQNGRLHFEGRELAVNEKAIDNLLAFNLVRARFSELIERDPEKKSLQQEDCENILGLIDLRLNIVVDNNSWIVMPQSWAGSLARFALFLRNQGMPPPQQIFIESNRGGGHYEPGYGKRFPNREQVMVLGSETDASVIFHEGGHYISDLQRAESRLIGLSQDKKFRDFQVGFERTVGKMQKMLYESIYFGKLPSNIDELGWFVSGYSTTNPVEDFAETFSEFMSNGPVFLQRIEQLRKRDPRAAGILEAKYEYMRTELARGNEFTFEGRAKRSDIAGWERTKLKSFNKQVSLPDQLDGKFVTEQLRRKDGFKQAVVEIIAPRGNFGYAITLLDPQFWTDTLGENVREVESVSGLYAIPHYELRGKINLKISQADYFLDTTNSVSIGRFIETLPKVGISTRDITPKKTAYTEESLELFQHLGIEPAKIQPGFWNSVYPPNFIDNANKLYLHFQQDEKNQEWKLAPLDVRKVRLHTKSLVGKTENYLGSHIYNPVQLGSKDVVVVLDWEGKVQEILTNDL</sequence>
<name>A0A1G1VFV9_9BACT</name>
<evidence type="ECO:0008006" key="5">
    <source>
        <dbReference type="Google" id="ProtNLM"/>
    </source>
</evidence>
<accession>A0A1G1VFV9</accession>
<proteinExistence type="predicted"/>
<evidence type="ECO:0000256" key="2">
    <source>
        <dbReference type="SAM" id="Phobius"/>
    </source>
</evidence>
<dbReference type="InterPro" id="IPR006311">
    <property type="entry name" value="TAT_signal"/>
</dbReference>
<gene>
    <name evidence="3" type="ORF">A3A77_04885</name>
</gene>
<dbReference type="AlphaFoldDB" id="A0A1G1VFV9"/>
<protein>
    <recommendedName>
        <fullName evidence="5">Twin-arginine translocation signal domain-containing protein</fullName>
    </recommendedName>
</protein>
<feature type="transmembrane region" description="Helical" evidence="2">
    <location>
        <begin position="35"/>
        <end position="58"/>
    </location>
</feature>
<keyword evidence="2" id="KW-1133">Transmembrane helix</keyword>
<reference evidence="3 4" key="1">
    <citation type="journal article" date="2016" name="Nat. Commun.">
        <title>Thousands of microbial genomes shed light on interconnected biogeochemical processes in an aquifer system.</title>
        <authorList>
            <person name="Anantharaman K."/>
            <person name="Brown C.T."/>
            <person name="Hug L.A."/>
            <person name="Sharon I."/>
            <person name="Castelle C.J."/>
            <person name="Probst A.J."/>
            <person name="Thomas B.C."/>
            <person name="Singh A."/>
            <person name="Wilkins M.J."/>
            <person name="Karaoz U."/>
            <person name="Brodie E.L."/>
            <person name="Williams K.H."/>
            <person name="Hubbard S.S."/>
            <person name="Banfield J.F."/>
        </authorList>
    </citation>
    <scope>NUCLEOTIDE SEQUENCE [LARGE SCALE GENOMIC DNA]</scope>
</reference>
<dbReference type="PROSITE" id="PS51318">
    <property type="entry name" value="TAT"/>
    <property type="match status" value="1"/>
</dbReference>
<dbReference type="Gene3D" id="3.40.390.10">
    <property type="entry name" value="Collagenase (Catalytic Domain)"/>
    <property type="match status" value="1"/>
</dbReference>
<evidence type="ECO:0000313" key="3">
    <source>
        <dbReference type="EMBL" id="OGY14166.1"/>
    </source>
</evidence>
<dbReference type="Proteomes" id="UP000178659">
    <property type="component" value="Unassembled WGS sequence"/>
</dbReference>
<comment type="caution">
    <text evidence="3">The sequence shown here is derived from an EMBL/GenBank/DDBJ whole genome shotgun (WGS) entry which is preliminary data.</text>
</comment>
<evidence type="ECO:0000256" key="1">
    <source>
        <dbReference type="SAM" id="Coils"/>
    </source>
</evidence>
<evidence type="ECO:0000313" key="4">
    <source>
        <dbReference type="Proteomes" id="UP000178659"/>
    </source>
</evidence>